<evidence type="ECO:0000256" key="1">
    <source>
        <dbReference type="SAM" id="MobiDB-lite"/>
    </source>
</evidence>
<feature type="compositionally biased region" description="Low complexity" evidence="1">
    <location>
        <begin position="1"/>
        <end position="19"/>
    </location>
</feature>
<dbReference type="OMA" id="ANFPHAT"/>
<sequence length="561" mass="60098">MKMMQQMQGQQMERQGSQMDMGGPRAGSPGSGDAPSPKRQRLDGQMQQMNAMRPGPPGTQNQVGLPQTPHLPTAQPDPSMFAHTQELLRSRGIDPDSLGPEQLHRLALQPTNHQEKAVETYSSSLAQQMKTAMHNSNVTAKGMSAMPPGQGPNPATLAANMVGQGSPMSQPGGLDGGTGEFYAAVANGRGMPGMPNNVVAAAAAAGQAGGNPGNHALQDYQMQLMLLEQQNKKRLLMARQEQDSMTHPGPMGPNGQFPQGPPGGMSPGRQGASSPSAGDMARGTPKMGGGRPGDEDSPQPMMDPSQMTAAMRQQLMQNGGLNMMRPPPSSHPQTGPPGAGLSQEQLAMMQQMQAQQQRANGMNQWQQQQQQQQQPGQQQMIPGQQQPPGVGPPQQQGGVPPNMTPRPNNMPPPPAPPAAGTQPSSPAAPQQPAAPPTPSQGVKAKVGGKKEAGKKVRSMYCPNGCQFTDMRSHCRAQRRRTTPRTRATRRLRRRRRSRSHNNRPPPSPPRPSRHTRPITTPWRTIKTKPYQTVNRPPPPPLHPANLNPPASNPARKVARVK</sequence>
<dbReference type="RefSeq" id="XP_007673870.1">
    <property type="nucleotide sequence ID" value="XM_007675680.1"/>
</dbReference>
<feature type="region of interest" description="Disordered" evidence="1">
    <location>
        <begin position="319"/>
        <end position="455"/>
    </location>
</feature>
<proteinExistence type="predicted"/>
<dbReference type="GeneID" id="19113327"/>
<feature type="compositionally biased region" description="Basic residues" evidence="1">
    <location>
        <begin position="473"/>
        <end position="501"/>
    </location>
</feature>
<dbReference type="KEGG" id="bcom:BAUCODRAFT_377410"/>
<feature type="compositionally biased region" description="Low complexity" evidence="1">
    <location>
        <begin position="418"/>
        <end position="431"/>
    </location>
</feature>
<dbReference type="STRING" id="717646.M2N3V8"/>
<dbReference type="EMBL" id="KB445552">
    <property type="protein sequence ID" value="EMC98668.1"/>
    <property type="molecule type" value="Genomic_DNA"/>
</dbReference>
<dbReference type="OrthoDB" id="5600002at2759"/>
<name>M2N3V8_BAUPA</name>
<reference evidence="2 3" key="1">
    <citation type="journal article" date="2012" name="PLoS Pathog.">
        <title>Diverse lifestyles and strategies of plant pathogenesis encoded in the genomes of eighteen Dothideomycetes fungi.</title>
        <authorList>
            <person name="Ohm R.A."/>
            <person name="Feau N."/>
            <person name="Henrissat B."/>
            <person name="Schoch C.L."/>
            <person name="Horwitz B.A."/>
            <person name="Barry K.W."/>
            <person name="Condon B.J."/>
            <person name="Copeland A.C."/>
            <person name="Dhillon B."/>
            <person name="Glaser F."/>
            <person name="Hesse C.N."/>
            <person name="Kosti I."/>
            <person name="LaButti K."/>
            <person name="Lindquist E.A."/>
            <person name="Lucas S."/>
            <person name="Salamov A.A."/>
            <person name="Bradshaw R.E."/>
            <person name="Ciuffetti L."/>
            <person name="Hamelin R.C."/>
            <person name="Kema G.H.J."/>
            <person name="Lawrence C."/>
            <person name="Scott J.A."/>
            <person name="Spatafora J.W."/>
            <person name="Turgeon B.G."/>
            <person name="de Wit P.J.G.M."/>
            <person name="Zhong S."/>
            <person name="Goodwin S.B."/>
            <person name="Grigoriev I.V."/>
        </authorList>
    </citation>
    <scope>NUCLEOTIDE SEQUENCE [LARGE SCALE GENOMIC DNA]</scope>
    <source>
        <strain evidence="2 3">UAMH 10762</strain>
    </source>
</reference>
<keyword evidence="3" id="KW-1185">Reference proteome</keyword>
<accession>M2N3V8</accession>
<dbReference type="AlphaFoldDB" id="M2N3V8"/>
<dbReference type="eggNOG" id="ENOG502R28W">
    <property type="taxonomic scope" value="Eukaryota"/>
</dbReference>
<feature type="region of interest" description="Disordered" evidence="1">
    <location>
        <begin position="472"/>
        <end position="561"/>
    </location>
</feature>
<feature type="compositionally biased region" description="Pro residues" evidence="1">
    <location>
        <begin position="402"/>
        <end position="417"/>
    </location>
</feature>
<feature type="compositionally biased region" description="Low complexity" evidence="1">
    <location>
        <begin position="343"/>
        <end position="401"/>
    </location>
</feature>
<dbReference type="HOGENOM" id="CLU_485687_0_0_1"/>
<evidence type="ECO:0000313" key="2">
    <source>
        <dbReference type="EMBL" id="EMC98668.1"/>
    </source>
</evidence>
<dbReference type="Proteomes" id="UP000011761">
    <property type="component" value="Unassembled WGS sequence"/>
</dbReference>
<feature type="region of interest" description="Disordered" evidence="1">
    <location>
        <begin position="1"/>
        <end position="76"/>
    </location>
</feature>
<feature type="compositionally biased region" description="Low complexity" evidence="1">
    <location>
        <begin position="543"/>
        <end position="554"/>
    </location>
</feature>
<evidence type="ECO:0000313" key="3">
    <source>
        <dbReference type="Proteomes" id="UP000011761"/>
    </source>
</evidence>
<organism evidence="2 3">
    <name type="scientific">Baudoinia panamericana (strain UAMH 10762)</name>
    <name type="common">Angels' share fungus</name>
    <name type="synonym">Baudoinia compniacensis (strain UAMH 10762)</name>
    <dbReference type="NCBI Taxonomy" id="717646"/>
    <lineage>
        <taxon>Eukaryota</taxon>
        <taxon>Fungi</taxon>
        <taxon>Dikarya</taxon>
        <taxon>Ascomycota</taxon>
        <taxon>Pezizomycotina</taxon>
        <taxon>Dothideomycetes</taxon>
        <taxon>Dothideomycetidae</taxon>
        <taxon>Mycosphaerellales</taxon>
        <taxon>Teratosphaeriaceae</taxon>
        <taxon>Baudoinia</taxon>
    </lineage>
</organism>
<protein>
    <submittedName>
        <fullName evidence="2">Uncharacterized protein</fullName>
    </submittedName>
</protein>
<gene>
    <name evidence="2" type="ORF">BAUCODRAFT_377410</name>
</gene>
<feature type="region of interest" description="Disordered" evidence="1">
    <location>
        <begin position="242"/>
        <end position="304"/>
    </location>
</feature>